<name>A0ABS1LPG8_9MICO</name>
<dbReference type="EMBL" id="JABBYC010000045">
    <property type="protein sequence ID" value="MBL0888150.1"/>
    <property type="molecule type" value="Genomic_DNA"/>
</dbReference>
<comment type="caution">
    <text evidence="4">The sequence shown here is derived from an EMBL/GenBank/DDBJ whole genome shotgun (WGS) entry which is preliminary data.</text>
</comment>
<feature type="domain" description="Putative host cell surface-exposed lipoprotein Ltp-like HTH region" evidence="3">
    <location>
        <begin position="198"/>
        <end position="240"/>
    </location>
</feature>
<feature type="domain" description="Putative host cell surface-exposed lipoprotein Ltp-like HTH region" evidence="3">
    <location>
        <begin position="243"/>
        <end position="285"/>
    </location>
</feature>
<accession>A0ABS1LPG8</accession>
<dbReference type="Proteomes" id="UP000675409">
    <property type="component" value="Unassembled WGS sequence"/>
</dbReference>
<dbReference type="Pfam" id="PF07553">
    <property type="entry name" value="Lipoprotein_Ltp"/>
    <property type="match status" value="2"/>
</dbReference>
<feature type="compositionally biased region" description="Pro residues" evidence="1">
    <location>
        <begin position="40"/>
        <end position="49"/>
    </location>
</feature>
<feature type="compositionally biased region" description="Basic and acidic residues" evidence="1">
    <location>
        <begin position="171"/>
        <end position="183"/>
    </location>
</feature>
<organism evidence="4 5">
    <name type="scientific">Myceligenerans indicum</name>
    <dbReference type="NCBI Taxonomy" id="2593663"/>
    <lineage>
        <taxon>Bacteria</taxon>
        <taxon>Bacillati</taxon>
        <taxon>Actinomycetota</taxon>
        <taxon>Actinomycetes</taxon>
        <taxon>Micrococcales</taxon>
        <taxon>Promicromonosporaceae</taxon>
        <taxon>Myceligenerans</taxon>
    </lineage>
</organism>
<dbReference type="InterPro" id="IPR011434">
    <property type="entry name" value="Ltp-like_HTH"/>
</dbReference>
<evidence type="ECO:0000313" key="5">
    <source>
        <dbReference type="Proteomes" id="UP000675409"/>
    </source>
</evidence>
<keyword evidence="2" id="KW-1133">Transmembrane helix</keyword>
<dbReference type="InterPro" id="IPR036388">
    <property type="entry name" value="WH-like_DNA-bd_sf"/>
</dbReference>
<feature type="compositionally biased region" description="Low complexity" evidence="1">
    <location>
        <begin position="1"/>
        <end position="15"/>
    </location>
</feature>
<feature type="compositionally biased region" description="Acidic residues" evidence="1">
    <location>
        <begin position="148"/>
        <end position="157"/>
    </location>
</feature>
<evidence type="ECO:0000313" key="4">
    <source>
        <dbReference type="EMBL" id="MBL0888150.1"/>
    </source>
</evidence>
<feature type="region of interest" description="Disordered" evidence="1">
    <location>
        <begin position="133"/>
        <end position="202"/>
    </location>
</feature>
<proteinExistence type="predicted"/>
<gene>
    <name evidence="4" type="ORF">HGK34_17975</name>
</gene>
<evidence type="ECO:0000256" key="1">
    <source>
        <dbReference type="SAM" id="MobiDB-lite"/>
    </source>
</evidence>
<keyword evidence="2" id="KW-0472">Membrane</keyword>
<dbReference type="Gene3D" id="1.10.10.10">
    <property type="entry name" value="Winged helix-like DNA-binding domain superfamily/Winged helix DNA-binding domain"/>
    <property type="match status" value="2"/>
</dbReference>
<keyword evidence="2" id="KW-0812">Transmembrane</keyword>
<feature type="transmembrane region" description="Helical" evidence="2">
    <location>
        <begin position="102"/>
        <end position="126"/>
    </location>
</feature>
<feature type="region of interest" description="Disordered" evidence="1">
    <location>
        <begin position="1"/>
        <end position="50"/>
    </location>
</feature>
<feature type="transmembrane region" description="Helical" evidence="2">
    <location>
        <begin position="60"/>
        <end position="90"/>
    </location>
</feature>
<protein>
    <recommendedName>
        <fullName evidence="3">Putative host cell surface-exposed lipoprotein Ltp-like HTH region domain-containing protein</fullName>
    </recommendedName>
</protein>
<evidence type="ECO:0000256" key="2">
    <source>
        <dbReference type="SAM" id="Phobius"/>
    </source>
</evidence>
<evidence type="ECO:0000259" key="3">
    <source>
        <dbReference type="Pfam" id="PF07553"/>
    </source>
</evidence>
<reference evidence="4 5" key="1">
    <citation type="journal article" date="2021" name="Arch. Microbiol.">
        <title>Myceligenerans indicum sp. nov., an actinobacterium isolated from mangrove sediment of Sundarbans, India.</title>
        <authorList>
            <person name="Asha K."/>
            <person name="Bhadury P."/>
        </authorList>
    </citation>
    <scope>NUCLEOTIDE SEQUENCE [LARGE SCALE GENOMIC DNA]</scope>
    <source>
        <strain evidence="4 5">I2</strain>
    </source>
</reference>
<keyword evidence="5" id="KW-1185">Reference proteome</keyword>
<sequence>MSQQYPGPGSHQYPYPGQPPQPGSVGGPRYQPYSASGPGPHSPQRPVAPSPTNYIATGSLLVGIFAVFLSLLFIPAIVGLILGIIGVVKAGRTSLPVGKGQAIAGIALSSFALVLGIGLVTLIGAISDDAGDPAQGAAVQEELRQEAEETTESDGDADAGVGTESQDEEKADPADDPAERAPFQEDPVEEASDESVSQANARRSAERYLDYTAFSKSGLMEQLEFEGFSTADAKYAVGNIEVDWMEQAEKSAENYMDYSPFSRAGLIDQLEYEGFTPEQAAHGADSVGL</sequence>